<accession>A0A239MF27</accession>
<dbReference type="Gene3D" id="2.60.40.1190">
    <property type="match status" value="1"/>
</dbReference>
<sequence>MTSILGCLLLLVGLPFVGLRALAQDQPDAVLKVFQFPADRIPRIDGDASDWAMVPESYVVDASQLRDDTKKHASANAKDLDVHVKVGWVKGLNRLYFLYEAYDNFWDFSDPGLHNDTFEVVVDGDLSGEPLNPRFRLNAKQPEADARASMFGTGAQNYHIFTPAEGKDWAMVLGCQPWIKELPYANHAQRYSFKHGESGRYTLEFWITPFDYAGCEGPVRAVESKLYEGKTIGLGWAVIDYDGAAVNNGFWNLSSQHTMYGIASQLRAFRLMPLEAGLAPGIAARWSFKVLDVGRRVVAFEDESVGAATWKWDFGDGSTSVEQHPVHAYKGAGDYVVVLTVTGPAGSSRLSKVWDVSLR</sequence>
<dbReference type="OrthoDB" id="9758822at2"/>
<dbReference type="SUPFAM" id="SSF49344">
    <property type="entry name" value="CBD9-like"/>
    <property type="match status" value="1"/>
</dbReference>
<protein>
    <submittedName>
        <fullName evidence="2">PKD domain-containing protein</fullName>
    </submittedName>
</protein>
<evidence type="ECO:0000313" key="3">
    <source>
        <dbReference type="Proteomes" id="UP000198356"/>
    </source>
</evidence>
<dbReference type="EMBL" id="FZOU01000012">
    <property type="protein sequence ID" value="SNT41295.1"/>
    <property type="molecule type" value="Genomic_DNA"/>
</dbReference>
<dbReference type="InterPro" id="IPR013783">
    <property type="entry name" value="Ig-like_fold"/>
</dbReference>
<name>A0A239MF27_9BACT</name>
<dbReference type="CDD" id="cd00146">
    <property type="entry name" value="PKD"/>
    <property type="match status" value="1"/>
</dbReference>
<dbReference type="AlphaFoldDB" id="A0A239MF27"/>
<dbReference type="SUPFAM" id="SSF49299">
    <property type="entry name" value="PKD domain"/>
    <property type="match status" value="1"/>
</dbReference>
<keyword evidence="3" id="KW-1185">Reference proteome</keyword>
<gene>
    <name evidence="2" type="ORF">SAMN05421770_11222</name>
</gene>
<dbReference type="SMART" id="SM00089">
    <property type="entry name" value="PKD"/>
    <property type="match status" value="1"/>
</dbReference>
<dbReference type="Pfam" id="PF18911">
    <property type="entry name" value="PKD_4"/>
    <property type="match status" value="1"/>
</dbReference>
<organism evidence="2 3">
    <name type="scientific">Granulicella rosea</name>
    <dbReference type="NCBI Taxonomy" id="474952"/>
    <lineage>
        <taxon>Bacteria</taxon>
        <taxon>Pseudomonadati</taxon>
        <taxon>Acidobacteriota</taxon>
        <taxon>Terriglobia</taxon>
        <taxon>Terriglobales</taxon>
        <taxon>Acidobacteriaceae</taxon>
        <taxon>Granulicella</taxon>
    </lineage>
</organism>
<evidence type="ECO:0000259" key="1">
    <source>
        <dbReference type="PROSITE" id="PS50093"/>
    </source>
</evidence>
<dbReference type="InterPro" id="IPR000601">
    <property type="entry name" value="PKD_dom"/>
</dbReference>
<feature type="domain" description="PKD" evidence="1">
    <location>
        <begin position="280"/>
        <end position="348"/>
    </location>
</feature>
<evidence type="ECO:0000313" key="2">
    <source>
        <dbReference type="EMBL" id="SNT41295.1"/>
    </source>
</evidence>
<proteinExistence type="predicted"/>
<dbReference type="PROSITE" id="PS50093">
    <property type="entry name" value="PKD"/>
    <property type="match status" value="1"/>
</dbReference>
<reference evidence="2 3" key="1">
    <citation type="submission" date="2017-06" db="EMBL/GenBank/DDBJ databases">
        <authorList>
            <person name="Kim H.J."/>
            <person name="Triplett B.A."/>
        </authorList>
    </citation>
    <scope>NUCLEOTIDE SEQUENCE [LARGE SCALE GENOMIC DNA]</scope>
    <source>
        <strain evidence="2 3">DSM 18704</strain>
    </source>
</reference>
<dbReference type="RefSeq" id="WP_089410301.1">
    <property type="nucleotide sequence ID" value="NZ_FZOU01000012.1"/>
</dbReference>
<dbReference type="InterPro" id="IPR022409">
    <property type="entry name" value="PKD/Chitinase_dom"/>
</dbReference>
<dbReference type="InterPro" id="IPR035986">
    <property type="entry name" value="PKD_dom_sf"/>
</dbReference>
<dbReference type="Proteomes" id="UP000198356">
    <property type="component" value="Unassembled WGS sequence"/>
</dbReference>
<dbReference type="Gene3D" id="2.60.40.10">
    <property type="entry name" value="Immunoglobulins"/>
    <property type="match status" value="1"/>
</dbReference>